<dbReference type="EMBL" id="JAPDGR010003617">
    <property type="protein sequence ID" value="KAJ2970580.1"/>
    <property type="molecule type" value="Genomic_DNA"/>
</dbReference>
<protein>
    <submittedName>
        <fullName evidence="1">Uncharacterized protein</fullName>
    </submittedName>
</protein>
<reference evidence="1" key="1">
    <citation type="submission" date="2022-10" db="EMBL/GenBank/DDBJ databases">
        <title>Genome Sequence of Xylaria curta.</title>
        <authorList>
            <person name="Buettner E."/>
        </authorList>
    </citation>
    <scope>NUCLEOTIDE SEQUENCE</scope>
    <source>
        <strain evidence="1">Babe10</strain>
    </source>
</reference>
<comment type="caution">
    <text evidence="1">The sequence shown here is derived from an EMBL/GenBank/DDBJ whole genome shotgun (WGS) entry which is preliminary data.</text>
</comment>
<accession>A0ACC1MU83</accession>
<keyword evidence="2" id="KW-1185">Reference proteome</keyword>
<proteinExistence type="predicted"/>
<sequence length="123" mass="13342">MSDPPTVSQGFVAAFEALGYQPDSPAPTGPYTKFPNKIKATLIRVNESDTPAAAGERATRLIRRFLTCLDEDDEEEDEADGNEAGTSGDAVEPVVLVDEDERRVAMHFVDTALKDLRNLACTV</sequence>
<dbReference type="Proteomes" id="UP001143856">
    <property type="component" value="Unassembled WGS sequence"/>
</dbReference>
<organism evidence="1 2">
    <name type="scientific">Xylaria curta</name>
    <dbReference type="NCBI Taxonomy" id="42375"/>
    <lineage>
        <taxon>Eukaryota</taxon>
        <taxon>Fungi</taxon>
        <taxon>Dikarya</taxon>
        <taxon>Ascomycota</taxon>
        <taxon>Pezizomycotina</taxon>
        <taxon>Sordariomycetes</taxon>
        <taxon>Xylariomycetidae</taxon>
        <taxon>Xylariales</taxon>
        <taxon>Xylariaceae</taxon>
        <taxon>Xylaria</taxon>
    </lineage>
</organism>
<evidence type="ECO:0000313" key="1">
    <source>
        <dbReference type="EMBL" id="KAJ2970580.1"/>
    </source>
</evidence>
<evidence type="ECO:0000313" key="2">
    <source>
        <dbReference type="Proteomes" id="UP001143856"/>
    </source>
</evidence>
<name>A0ACC1MU83_9PEZI</name>
<gene>
    <name evidence="1" type="ORF">NUW58_g9647</name>
</gene>